<keyword evidence="4" id="KW-1185">Reference proteome</keyword>
<accession>A0ABY3SNY8</accession>
<dbReference type="RefSeq" id="WP_235122325.1">
    <property type="nucleotide sequence ID" value="NZ_CP090978.1"/>
</dbReference>
<feature type="compositionally biased region" description="Basic and acidic residues" evidence="1">
    <location>
        <begin position="226"/>
        <end position="237"/>
    </location>
</feature>
<dbReference type="SUPFAM" id="SSF56672">
    <property type="entry name" value="DNA/RNA polymerases"/>
    <property type="match status" value="1"/>
</dbReference>
<dbReference type="PROSITE" id="PS50878">
    <property type="entry name" value="RT_POL"/>
    <property type="match status" value="1"/>
</dbReference>
<dbReference type="PANTHER" id="PTHR34047:SF8">
    <property type="entry name" value="PROTEIN YKFC"/>
    <property type="match status" value="1"/>
</dbReference>
<dbReference type="PANTHER" id="PTHR34047">
    <property type="entry name" value="NUCLEAR INTRON MATURASE 1, MITOCHONDRIAL-RELATED"/>
    <property type="match status" value="1"/>
</dbReference>
<feature type="domain" description="Reverse transcriptase" evidence="2">
    <location>
        <begin position="29"/>
        <end position="237"/>
    </location>
</feature>
<dbReference type="Proteomes" id="UP001649230">
    <property type="component" value="Chromosome"/>
</dbReference>
<reference evidence="3 4" key="1">
    <citation type="journal article" date="2024" name="Int. J. Syst. Evol. Microbiol.">
        <title>Paenibacillus hexagrammi sp. nov., a novel bacterium isolated from the gut content of Hexagrammos agrammus.</title>
        <authorList>
            <person name="Jung H.K."/>
            <person name="Kim D.G."/>
            <person name="Zin H."/>
            <person name="Park J."/>
            <person name="Jung H."/>
            <person name="Kim Y.O."/>
            <person name="Kong H.J."/>
            <person name="Kim J.W."/>
            <person name="Kim Y.S."/>
        </authorList>
    </citation>
    <scope>NUCLEOTIDE SEQUENCE [LARGE SCALE GENOMIC DNA]</scope>
    <source>
        <strain evidence="3 4">YPD9-1</strain>
    </source>
</reference>
<dbReference type="InterPro" id="IPR043502">
    <property type="entry name" value="DNA/RNA_pol_sf"/>
</dbReference>
<gene>
    <name evidence="3" type="ORF">L0M14_12160</name>
</gene>
<dbReference type="EMBL" id="CP090978">
    <property type="protein sequence ID" value="UJF35768.1"/>
    <property type="molecule type" value="Genomic_DNA"/>
</dbReference>
<organism evidence="3 4">
    <name type="scientific">Paenibacillus hexagrammi</name>
    <dbReference type="NCBI Taxonomy" id="2908839"/>
    <lineage>
        <taxon>Bacteria</taxon>
        <taxon>Bacillati</taxon>
        <taxon>Bacillota</taxon>
        <taxon>Bacilli</taxon>
        <taxon>Bacillales</taxon>
        <taxon>Paenibacillaceae</taxon>
        <taxon>Paenibacillus</taxon>
    </lineage>
</organism>
<dbReference type="CDD" id="cd01651">
    <property type="entry name" value="RT_G2_intron"/>
    <property type="match status" value="1"/>
</dbReference>
<name>A0ABY3SNY8_9BACL</name>
<evidence type="ECO:0000313" key="4">
    <source>
        <dbReference type="Proteomes" id="UP001649230"/>
    </source>
</evidence>
<evidence type="ECO:0000259" key="2">
    <source>
        <dbReference type="PROSITE" id="PS50878"/>
    </source>
</evidence>
<evidence type="ECO:0000313" key="3">
    <source>
        <dbReference type="EMBL" id="UJF35768.1"/>
    </source>
</evidence>
<protein>
    <recommendedName>
        <fullName evidence="2">Reverse transcriptase domain-containing protein</fullName>
    </recommendedName>
</protein>
<evidence type="ECO:0000256" key="1">
    <source>
        <dbReference type="SAM" id="MobiDB-lite"/>
    </source>
</evidence>
<dbReference type="Pfam" id="PF00078">
    <property type="entry name" value="RVT_1"/>
    <property type="match status" value="1"/>
</dbReference>
<feature type="region of interest" description="Disordered" evidence="1">
    <location>
        <begin position="211"/>
        <end position="237"/>
    </location>
</feature>
<dbReference type="InterPro" id="IPR051083">
    <property type="entry name" value="GrpII_Intron_Splice-Mob/Def"/>
</dbReference>
<proteinExistence type="predicted"/>
<sequence length="237" mass="27198">MKKNQGSGGIDGISIAMFEKNVNMNLKELQRLLQQGRYKPDPVRRHFIEKENGKLRPLGIPTIRDRVCQQAVRQIIEPIFEQDFYYYSFGFRAGYSAHQAINTIRRAKRGGYEYVVDLDIMSFFDEIPHELLMEKVHERITDGKVLTLIRGWLTAGFMEDDQFHETEIGSPQGGNFVAIACEFVLESFRLGNEGERFCCGKIRRRCSYPLQDKGTGRRSIPSSKDYSGRRTAAENAS</sequence>
<dbReference type="InterPro" id="IPR000477">
    <property type="entry name" value="RT_dom"/>
</dbReference>